<feature type="domain" description="DUF5698" evidence="8">
    <location>
        <begin position="24"/>
        <end position="79"/>
    </location>
</feature>
<dbReference type="Proteomes" id="UP000315471">
    <property type="component" value="Unassembled WGS sequence"/>
</dbReference>
<dbReference type="CDD" id="cd16381">
    <property type="entry name" value="YitT_C_like_1"/>
    <property type="match status" value="1"/>
</dbReference>
<dbReference type="AlphaFoldDB" id="A0A5C6DYU0"/>
<evidence type="ECO:0000256" key="1">
    <source>
        <dbReference type="ARBA" id="ARBA00004651"/>
    </source>
</evidence>
<evidence type="ECO:0000259" key="8">
    <source>
        <dbReference type="Pfam" id="PF18955"/>
    </source>
</evidence>
<evidence type="ECO:0000256" key="5">
    <source>
        <dbReference type="ARBA" id="ARBA00023136"/>
    </source>
</evidence>
<evidence type="ECO:0000313" key="10">
    <source>
        <dbReference type="Proteomes" id="UP000315471"/>
    </source>
</evidence>
<evidence type="ECO:0000256" key="2">
    <source>
        <dbReference type="ARBA" id="ARBA00022475"/>
    </source>
</evidence>
<evidence type="ECO:0000256" key="6">
    <source>
        <dbReference type="SAM" id="Phobius"/>
    </source>
</evidence>
<accession>A0A5C6DYU0</accession>
<protein>
    <submittedName>
        <fullName evidence="9">Uncharacterized protein</fullName>
    </submittedName>
</protein>
<dbReference type="Pfam" id="PF18955">
    <property type="entry name" value="DUF5698"/>
    <property type="match status" value="1"/>
</dbReference>
<dbReference type="InterPro" id="IPR019264">
    <property type="entry name" value="DUF2179"/>
</dbReference>
<dbReference type="InterPro" id="IPR044035">
    <property type="entry name" value="DUF5698"/>
</dbReference>
<evidence type="ECO:0000256" key="4">
    <source>
        <dbReference type="ARBA" id="ARBA00022989"/>
    </source>
</evidence>
<sequence length="175" mass="18959">MLTLLLSSILIFALRVTDVSLGALRISMLVRGRRGLAGLFGFVESFMWLIAAALVLGNLDSPVKFLAYSGGYACGTMLGSTLERWHAVGDSIVRVVTPTSAPSVAPTLREAGYYVTTVDAEGRDGPVSVSLSVVPRRRVHQMLQRIHQISPKSFVTHEETTPIRLPITPAVSVRK</sequence>
<dbReference type="InterPro" id="IPR022930">
    <property type="entry name" value="UPF0316"/>
</dbReference>
<keyword evidence="4 6" id="KW-1133">Transmembrane helix</keyword>
<dbReference type="PANTHER" id="PTHR40060">
    <property type="entry name" value="UPF0316 PROTEIN YEBE"/>
    <property type="match status" value="1"/>
</dbReference>
<reference evidence="9 10" key="1">
    <citation type="submission" date="2019-02" db="EMBL/GenBank/DDBJ databases">
        <title>Deep-cultivation of Planctomycetes and their phenomic and genomic characterization uncovers novel biology.</title>
        <authorList>
            <person name="Wiegand S."/>
            <person name="Jogler M."/>
            <person name="Boedeker C."/>
            <person name="Pinto D."/>
            <person name="Vollmers J."/>
            <person name="Rivas-Marin E."/>
            <person name="Kohn T."/>
            <person name="Peeters S.H."/>
            <person name="Heuer A."/>
            <person name="Rast P."/>
            <person name="Oberbeckmann S."/>
            <person name="Bunk B."/>
            <person name="Jeske O."/>
            <person name="Meyerdierks A."/>
            <person name="Storesund J.E."/>
            <person name="Kallscheuer N."/>
            <person name="Luecker S."/>
            <person name="Lage O.M."/>
            <person name="Pohl T."/>
            <person name="Merkel B.J."/>
            <person name="Hornburger P."/>
            <person name="Mueller R.-W."/>
            <person name="Bruemmer F."/>
            <person name="Labrenz M."/>
            <person name="Spormann A.M."/>
            <person name="Op Den Camp H."/>
            <person name="Overmann J."/>
            <person name="Amann R."/>
            <person name="Jetten M.S.M."/>
            <person name="Mascher T."/>
            <person name="Medema M.H."/>
            <person name="Devos D.P."/>
            <person name="Kaster A.-K."/>
            <person name="Ovreas L."/>
            <person name="Rohde M."/>
            <person name="Galperin M.Y."/>
            <person name="Jogler C."/>
        </authorList>
    </citation>
    <scope>NUCLEOTIDE SEQUENCE [LARGE SCALE GENOMIC DNA]</scope>
    <source>
        <strain evidence="9 10">Q31b</strain>
    </source>
</reference>
<evidence type="ECO:0000313" key="9">
    <source>
        <dbReference type="EMBL" id="TWU40069.1"/>
    </source>
</evidence>
<dbReference type="EMBL" id="SJPY01000005">
    <property type="protein sequence ID" value="TWU40069.1"/>
    <property type="molecule type" value="Genomic_DNA"/>
</dbReference>
<organism evidence="9 10">
    <name type="scientific">Novipirellula aureliae</name>
    <dbReference type="NCBI Taxonomy" id="2527966"/>
    <lineage>
        <taxon>Bacteria</taxon>
        <taxon>Pseudomonadati</taxon>
        <taxon>Planctomycetota</taxon>
        <taxon>Planctomycetia</taxon>
        <taxon>Pirellulales</taxon>
        <taxon>Pirellulaceae</taxon>
        <taxon>Novipirellula</taxon>
    </lineage>
</organism>
<feature type="domain" description="DUF2179" evidence="7">
    <location>
        <begin position="115"/>
        <end position="161"/>
    </location>
</feature>
<keyword evidence="3 6" id="KW-0812">Transmembrane</keyword>
<comment type="caution">
    <text evidence="9">The sequence shown here is derived from an EMBL/GenBank/DDBJ whole genome shotgun (WGS) entry which is preliminary data.</text>
</comment>
<evidence type="ECO:0000259" key="7">
    <source>
        <dbReference type="Pfam" id="PF10035"/>
    </source>
</evidence>
<dbReference type="OrthoDB" id="264845at2"/>
<keyword evidence="10" id="KW-1185">Reference proteome</keyword>
<dbReference type="Pfam" id="PF10035">
    <property type="entry name" value="DUF2179"/>
    <property type="match status" value="1"/>
</dbReference>
<gene>
    <name evidence="9" type="ORF">Q31b_34130</name>
</gene>
<evidence type="ECO:0000256" key="3">
    <source>
        <dbReference type="ARBA" id="ARBA00022692"/>
    </source>
</evidence>
<dbReference type="GO" id="GO:0005886">
    <property type="term" value="C:plasma membrane"/>
    <property type="evidence" value="ECO:0007669"/>
    <property type="project" value="UniProtKB-SubCell"/>
</dbReference>
<proteinExistence type="predicted"/>
<comment type="subcellular location">
    <subcellularLocation>
        <location evidence="1">Cell membrane</location>
        <topology evidence="1">Multi-pass membrane protein</topology>
    </subcellularLocation>
</comment>
<dbReference type="PANTHER" id="PTHR40060:SF1">
    <property type="entry name" value="UPF0316 PROTEIN YEBE"/>
    <property type="match status" value="1"/>
</dbReference>
<name>A0A5C6DYU0_9BACT</name>
<keyword evidence="2" id="KW-1003">Cell membrane</keyword>
<dbReference type="RefSeq" id="WP_146600700.1">
    <property type="nucleotide sequence ID" value="NZ_SJPY01000005.1"/>
</dbReference>
<keyword evidence="5 6" id="KW-0472">Membrane</keyword>
<feature type="transmembrane region" description="Helical" evidence="6">
    <location>
        <begin position="38"/>
        <end position="59"/>
    </location>
</feature>